<dbReference type="AlphaFoldDB" id="A0A016QQN8"/>
<keyword evidence="2" id="KW-1185">Reference proteome</keyword>
<dbReference type="Proteomes" id="UP000020492">
    <property type="component" value="Unassembled WGS sequence"/>
</dbReference>
<protein>
    <submittedName>
        <fullName evidence="1">Uncharacterized protein</fullName>
    </submittedName>
</protein>
<name>A0A016QQN8_9DEIO</name>
<proteinExistence type="predicted"/>
<gene>
    <name evidence="1" type="ORF">DEIPH_ctg025orf0031</name>
</gene>
<dbReference type="PATRIC" id="fig|1476583.3.peg.1540"/>
<dbReference type="EMBL" id="JHAC01000025">
    <property type="protein sequence ID" value="EYB68197.1"/>
    <property type="molecule type" value="Genomic_DNA"/>
</dbReference>
<comment type="caution">
    <text evidence="1">The sequence shown here is derived from an EMBL/GenBank/DDBJ whole genome shotgun (WGS) entry which is preliminary data.</text>
</comment>
<evidence type="ECO:0000313" key="1">
    <source>
        <dbReference type="EMBL" id="EYB68197.1"/>
    </source>
</evidence>
<reference evidence="1 2" key="1">
    <citation type="submission" date="2014-03" db="EMBL/GenBank/DDBJ databases">
        <title>Draft genome sequence of Deinococcus phoenicis 1P10ME.</title>
        <authorList>
            <person name="Stepanov V.G."/>
            <person name="Vaishampayan P."/>
            <person name="Venkateswaran K."/>
            <person name="Fox G.E."/>
        </authorList>
    </citation>
    <scope>NUCLEOTIDE SEQUENCE [LARGE SCALE GENOMIC DNA]</scope>
    <source>
        <strain evidence="1 2">1P10ME</strain>
    </source>
</reference>
<accession>A0A016QQN8</accession>
<evidence type="ECO:0000313" key="2">
    <source>
        <dbReference type="Proteomes" id="UP000020492"/>
    </source>
</evidence>
<organism evidence="1 2">
    <name type="scientific">Deinococcus phoenicis</name>
    <dbReference type="NCBI Taxonomy" id="1476583"/>
    <lineage>
        <taxon>Bacteria</taxon>
        <taxon>Thermotogati</taxon>
        <taxon>Deinococcota</taxon>
        <taxon>Deinococci</taxon>
        <taxon>Deinococcales</taxon>
        <taxon>Deinococcaceae</taxon>
        <taxon>Deinococcus</taxon>
    </lineage>
</organism>
<sequence length="140" mass="14657">MLGLLTACAPATTTPKSSLAAQATLQGSQLTVTVVNTGPYDLLLEDGCPRPFTAGFNVLPVPNDLSASNADQPCVASILPPRLWRVGERLSASLTVALPVGTRTVQAWARPRVRLAPGGQPQGDVKVLDVVTPTFTITVR</sequence>